<proteinExistence type="predicted"/>
<sequence length="116" mass="12235">MVTTMKRENSTACLAEYAFAMELDEAPASPAAAGREGRGHFICTWQDAFSSEASANIKVAEEERPCPSRATRGGGQRCWPPGSLEKDGAGVPTSPPASKRTFAPSRTASTSQDVKG</sequence>
<evidence type="ECO:0000313" key="3">
    <source>
        <dbReference type="EMBL" id="CAD8951048.1"/>
    </source>
</evidence>
<evidence type="ECO:0000256" key="1">
    <source>
        <dbReference type="SAM" id="MobiDB-lite"/>
    </source>
</evidence>
<evidence type="ECO:0000313" key="2">
    <source>
        <dbReference type="EMBL" id="CAD8754886.1"/>
    </source>
</evidence>
<evidence type="ECO:0000313" key="4">
    <source>
        <dbReference type="EMBL" id="CAD8951049.1"/>
    </source>
</evidence>
<dbReference type="EMBL" id="HBFX01009400">
    <property type="protein sequence ID" value="CAD8951048.1"/>
    <property type="molecule type" value="Transcribed_RNA"/>
</dbReference>
<name>A0A6U2GZ33_HEMAN</name>
<dbReference type="EMBL" id="HBFX01009401">
    <property type="protein sequence ID" value="CAD8951049.1"/>
    <property type="molecule type" value="Transcribed_RNA"/>
</dbReference>
<organism evidence="2">
    <name type="scientific">Hemiselmis andersenii</name>
    <name type="common">Cryptophyte alga</name>
    <dbReference type="NCBI Taxonomy" id="464988"/>
    <lineage>
        <taxon>Eukaryota</taxon>
        <taxon>Cryptophyceae</taxon>
        <taxon>Cryptomonadales</taxon>
        <taxon>Hemiselmidaceae</taxon>
        <taxon>Hemiselmis</taxon>
    </lineage>
</organism>
<accession>A0A6U2GZ33</accession>
<protein>
    <submittedName>
        <fullName evidence="2">Uncharacterized protein</fullName>
    </submittedName>
</protein>
<dbReference type="EMBL" id="HBFK01035299">
    <property type="protein sequence ID" value="CAD8754886.1"/>
    <property type="molecule type" value="Transcribed_RNA"/>
</dbReference>
<dbReference type="AlphaFoldDB" id="A0A6U2GZ33"/>
<reference evidence="2" key="1">
    <citation type="submission" date="2021-01" db="EMBL/GenBank/DDBJ databases">
        <authorList>
            <person name="Corre E."/>
            <person name="Pelletier E."/>
            <person name="Niang G."/>
            <person name="Scheremetjew M."/>
            <person name="Finn R."/>
            <person name="Kale V."/>
            <person name="Holt S."/>
            <person name="Cochrane G."/>
            <person name="Meng A."/>
            <person name="Brown T."/>
            <person name="Cohen L."/>
        </authorList>
    </citation>
    <scope>NUCLEOTIDE SEQUENCE</scope>
    <source>
        <strain evidence="2">CCMP441</strain>
        <strain evidence="3">CCMP644</strain>
    </source>
</reference>
<gene>
    <name evidence="3" type="ORF">HAND00432_LOCUS5583</name>
    <name evidence="4" type="ORF">HAND00432_LOCUS5584</name>
    <name evidence="2" type="ORF">HAND1043_LOCUS21394</name>
</gene>
<feature type="compositionally biased region" description="Polar residues" evidence="1">
    <location>
        <begin position="104"/>
        <end position="116"/>
    </location>
</feature>
<feature type="region of interest" description="Disordered" evidence="1">
    <location>
        <begin position="61"/>
        <end position="116"/>
    </location>
</feature>